<evidence type="ECO:0000313" key="3">
    <source>
        <dbReference type="Proteomes" id="UP000770717"/>
    </source>
</evidence>
<feature type="region of interest" description="Disordered" evidence="1">
    <location>
        <begin position="1"/>
        <end position="23"/>
    </location>
</feature>
<name>A0A8J6K9J0_ELECQ</name>
<dbReference type="EMBL" id="WNTK01000005">
    <property type="protein sequence ID" value="KAG9484131.1"/>
    <property type="molecule type" value="Genomic_DNA"/>
</dbReference>
<evidence type="ECO:0000256" key="1">
    <source>
        <dbReference type="SAM" id="MobiDB-lite"/>
    </source>
</evidence>
<comment type="caution">
    <text evidence="2">The sequence shown here is derived from an EMBL/GenBank/DDBJ whole genome shotgun (WGS) entry which is preliminary data.</text>
</comment>
<dbReference type="Proteomes" id="UP000770717">
    <property type="component" value="Unassembled WGS sequence"/>
</dbReference>
<evidence type="ECO:0000313" key="2">
    <source>
        <dbReference type="EMBL" id="KAG9484131.1"/>
    </source>
</evidence>
<sequence length="82" mass="9182">MSKTSDPDSVTPYMPGSTAADDRGRRLFCHPFMSCNSTYWALPPLSIKGCGHRLRKMHCMTNIIASYCPLQGLKKLSNFNKV</sequence>
<keyword evidence="3" id="KW-1185">Reference proteome</keyword>
<protein>
    <submittedName>
        <fullName evidence="2">Uncharacterized protein</fullName>
    </submittedName>
</protein>
<reference evidence="2" key="1">
    <citation type="thesis" date="2020" institute="ProQuest LLC" country="789 East Eisenhower Parkway, Ann Arbor, MI, USA">
        <title>Comparative Genomics and Chromosome Evolution.</title>
        <authorList>
            <person name="Mudd A.B."/>
        </authorList>
    </citation>
    <scope>NUCLEOTIDE SEQUENCE</scope>
    <source>
        <strain evidence="2">HN-11 Male</strain>
        <tissue evidence="2">Kidney and liver</tissue>
    </source>
</reference>
<organism evidence="2 3">
    <name type="scientific">Eleutherodactylus coqui</name>
    <name type="common">Puerto Rican coqui</name>
    <dbReference type="NCBI Taxonomy" id="57060"/>
    <lineage>
        <taxon>Eukaryota</taxon>
        <taxon>Metazoa</taxon>
        <taxon>Chordata</taxon>
        <taxon>Craniata</taxon>
        <taxon>Vertebrata</taxon>
        <taxon>Euteleostomi</taxon>
        <taxon>Amphibia</taxon>
        <taxon>Batrachia</taxon>
        <taxon>Anura</taxon>
        <taxon>Neobatrachia</taxon>
        <taxon>Hyloidea</taxon>
        <taxon>Eleutherodactylidae</taxon>
        <taxon>Eleutherodactylinae</taxon>
        <taxon>Eleutherodactylus</taxon>
        <taxon>Eleutherodactylus</taxon>
    </lineage>
</organism>
<dbReference type="AlphaFoldDB" id="A0A8J6K9J0"/>
<accession>A0A8J6K9J0</accession>
<proteinExistence type="predicted"/>
<gene>
    <name evidence="2" type="ORF">GDO78_009831</name>
</gene>